<reference evidence="2" key="1">
    <citation type="journal article" date="2010" name="Genome Res.">
        <title>Population genomic sequencing of Coccidioides fungi reveals recent hybridization and transposon control.</title>
        <authorList>
            <person name="Neafsey D.E."/>
            <person name="Barker B.M."/>
            <person name="Sharpton T.J."/>
            <person name="Stajich J.E."/>
            <person name="Park D.J."/>
            <person name="Whiston E."/>
            <person name="Hung C.-Y."/>
            <person name="McMahan C."/>
            <person name="White J."/>
            <person name="Sykes S."/>
            <person name="Heiman D."/>
            <person name="Young S."/>
            <person name="Zeng Q."/>
            <person name="Abouelleil A."/>
            <person name="Aftuck L."/>
            <person name="Bessette D."/>
            <person name="Brown A."/>
            <person name="FitzGerald M."/>
            <person name="Lui A."/>
            <person name="Macdonald J.P."/>
            <person name="Priest M."/>
            <person name="Orbach M.J."/>
            <person name="Galgiani J.N."/>
            <person name="Kirkland T.N."/>
            <person name="Cole G.T."/>
            <person name="Birren B.W."/>
            <person name="Henn M.R."/>
            <person name="Taylor J.W."/>
            <person name="Rounsley S.D."/>
        </authorList>
    </citation>
    <scope>NUCLEOTIDE SEQUENCE [LARGE SCALE GENOMIC DNA]</scope>
    <source>
        <strain evidence="2">RMSCC 757 / Silveira</strain>
    </source>
</reference>
<accession>E9CUV3</accession>
<dbReference type="EMBL" id="GL636487">
    <property type="protein sequence ID" value="EFW22005.1"/>
    <property type="molecule type" value="Genomic_DNA"/>
</dbReference>
<sequence length="73" mass="7975">MDCLQLVPLRPCFQTIGGRMGQVEAEIPGILAIKPSGGFSEIPLKVRKEIAGRTPYIHGKADVLLAWITTPFQ</sequence>
<gene>
    <name evidence="1" type="ORF">CPSG_02162</name>
</gene>
<dbReference type="Proteomes" id="UP000002497">
    <property type="component" value="Unassembled WGS sequence"/>
</dbReference>
<dbReference type="AlphaFoldDB" id="E9CUV3"/>
<evidence type="ECO:0000313" key="2">
    <source>
        <dbReference type="Proteomes" id="UP000002497"/>
    </source>
</evidence>
<name>E9CUV3_COCPS</name>
<dbReference type="VEuPathDB" id="FungiDB:CPSG_02162"/>
<reference evidence="2" key="2">
    <citation type="submission" date="2010-03" db="EMBL/GenBank/DDBJ databases">
        <title>The genome sequence of Coccidioides posadasii strain Silveira.</title>
        <authorList>
            <consortium name="The Broad Institute Genome Sequencing Center for Infectious Disease"/>
            <person name="Neafsey D."/>
            <person name="Orbach M."/>
            <person name="Henn M.R."/>
            <person name="Cole G.T."/>
            <person name="Galgiani J."/>
            <person name="Gardner M.J."/>
            <person name="Kirkland T.N."/>
            <person name="Taylor J.W."/>
            <person name="Young S.K."/>
            <person name="Zeng Q."/>
            <person name="Koehrsen M."/>
            <person name="Alvarado L."/>
            <person name="Berlin A."/>
            <person name="Borenstein D."/>
            <person name="Chapman S.B."/>
            <person name="Chen Z."/>
            <person name="Engels R."/>
            <person name="Freedman E."/>
            <person name="Gellesch M."/>
            <person name="Goldberg J."/>
            <person name="Griggs A."/>
            <person name="Gujja S."/>
            <person name="Heilman E."/>
            <person name="Heiman D."/>
            <person name="Howarth C."/>
            <person name="Jen D."/>
            <person name="Larson L."/>
            <person name="Mehta T."/>
            <person name="Neiman D."/>
            <person name="Park D."/>
            <person name="Pearson M."/>
            <person name="Richards J."/>
            <person name="Roberts A."/>
            <person name="Saif S."/>
            <person name="Shea T."/>
            <person name="Shenoy N."/>
            <person name="Sisk P."/>
            <person name="Stolte C."/>
            <person name="Sykes S."/>
            <person name="Walk T."/>
            <person name="White J."/>
            <person name="Yandava C."/>
            <person name="Haas B."/>
            <person name="Nusbaum C."/>
            <person name="Birren B."/>
        </authorList>
    </citation>
    <scope>NUCLEOTIDE SEQUENCE [LARGE SCALE GENOMIC DNA]</scope>
    <source>
        <strain evidence="2">RMSCC 757 / Silveira</strain>
    </source>
</reference>
<evidence type="ECO:0000313" key="1">
    <source>
        <dbReference type="EMBL" id="EFW22005.1"/>
    </source>
</evidence>
<proteinExistence type="predicted"/>
<protein>
    <submittedName>
        <fullName evidence="1">Predicted protein</fullName>
    </submittedName>
</protein>
<dbReference type="HOGENOM" id="CLU_2704633_0_0_1"/>
<organism evidence="2">
    <name type="scientific">Coccidioides posadasii (strain RMSCC 757 / Silveira)</name>
    <name type="common">Valley fever fungus</name>
    <dbReference type="NCBI Taxonomy" id="443226"/>
    <lineage>
        <taxon>Eukaryota</taxon>
        <taxon>Fungi</taxon>
        <taxon>Dikarya</taxon>
        <taxon>Ascomycota</taxon>
        <taxon>Pezizomycotina</taxon>
        <taxon>Eurotiomycetes</taxon>
        <taxon>Eurotiomycetidae</taxon>
        <taxon>Onygenales</taxon>
        <taxon>Onygenaceae</taxon>
        <taxon>Coccidioides</taxon>
    </lineage>
</organism>
<keyword evidence="2" id="KW-1185">Reference proteome</keyword>